<feature type="domain" description="DUF6916" evidence="1">
    <location>
        <begin position="4"/>
        <end position="96"/>
    </location>
</feature>
<evidence type="ECO:0000313" key="3">
    <source>
        <dbReference type="Proteomes" id="UP001499951"/>
    </source>
</evidence>
<dbReference type="RefSeq" id="WP_166929092.1">
    <property type="nucleotide sequence ID" value="NZ_BAAADD010000011.1"/>
</dbReference>
<dbReference type="InterPro" id="IPR054209">
    <property type="entry name" value="DUF6916"/>
</dbReference>
<comment type="caution">
    <text evidence="2">The sequence shown here is derived from an EMBL/GenBank/DDBJ whole genome shotgun (WGS) entry which is preliminary data.</text>
</comment>
<gene>
    <name evidence="2" type="ORF">GCM10008942_36920</name>
</gene>
<keyword evidence="3" id="KW-1185">Reference proteome</keyword>
<dbReference type="Pfam" id="PF21880">
    <property type="entry name" value="DUF6916"/>
    <property type="match status" value="1"/>
</dbReference>
<organism evidence="2 3">
    <name type="scientific">Rhizomicrobium electricum</name>
    <dbReference type="NCBI Taxonomy" id="480070"/>
    <lineage>
        <taxon>Bacteria</taxon>
        <taxon>Pseudomonadati</taxon>
        <taxon>Pseudomonadota</taxon>
        <taxon>Alphaproteobacteria</taxon>
        <taxon>Micropepsales</taxon>
        <taxon>Micropepsaceae</taxon>
        <taxon>Rhizomicrobium</taxon>
    </lineage>
</organism>
<dbReference type="Proteomes" id="UP001499951">
    <property type="component" value="Unassembled WGS sequence"/>
</dbReference>
<reference evidence="2 3" key="1">
    <citation type="journal article" date="2019" name="Int. J. Syst. Evol. Microbiol.">
        <title>The Global Catalogue of Microorganisms (GCM) 10K type strain sequencing project: providing services to taxonomists for standard genome sequencing and annotation.</title>
        <authorList>
            <consortium name="The Broad Institute Genomics Platform"/>
            <consortium name="The Broad Institute Genome Sequencing Center for Infectious Disease"/>
            <person name="Wu L."/>
            <person name="Ma J."/>
        </authorList>
    </citation>
    <scope>NUCLEOTIDE SEQUENCE [LARGE SCALE GENOMIC DNA]</scope>
    <source>
        <strain evidence="2 3">JCM 15089</strain>
    </source>
</reference>
<evidence type="ECO:0000259" key="1">
    <source>
        <dbReference type="Pfam" id="PF21880"/>
    </source>
</evidence>
<name>A0ABN1F810_9PROT</name>
<dbReference type="EMBL" id="BAAADD010000011">
    <property type="protein sequence ID" value="GAA0584623.1"/>
    <property type="molecule type" value="Genomic_DNA"/>
</dbReference>
<protein>
    <recommendedName>
        <fullName evidence="1">DUF6916 domain-containing protein</fullName>
    </recommendedName>
</protein>
<evidence type="ECO:0000313" key="2">
    <source>
        <dbReference type="EMBL" id="GAA0584623.1"/>
    </source>
</evidence>
<sequence length="97" mass="11189">MQLLQFETFAPRANEVFSLELGDSNIDMRLVHVARLTPHPYPGMRRDPFSLIFKCAMQTILPQRIYSFKNDALGTLAIFIVPRSRDRDGIVYEAVFN</sequence>
<proteinExistence type="predicted"/>
<accession>A0ABN1F810</accession>